<evidence type="ECO:0000313" key="2">
    <source>
        <dbReference type="EMBL" id="KAK7684490.1"/>
    </source>
</evidence>
<evidence type="ECO:0000259" key="1">
    <source>
        <dbReference type="Pfam" id="PF16862"/>
    </source>
</evidence>
<accession>A0AAW0G665</accession>
<name>A0AAW0G665_9APHY</name>
<dbReference type="EMBL" id="JASBNA010000025">
    <property type="protein sequence ID" value="KAK7684490.1"/>
    <property type="molecule type" value="Genomic_DNA"/>
</dbReference>
<keyword evidence="3" id="KW-1185">Reference proteome</keyword>
<dbReference type="AlphaFoldDB" id="A0AAW0G665"/>
<dbReference type="Pfam" id="PF16862">
    <property type="entry name" value="Glyco_hydro_79C"/>
    <property type="match status" value="1"/>
</dbReference>
<feature type="domain" description="Beta-glucuronidase C-terminal" evidence="1">
    <location>
        <begin position="45"/>
        <end position="102"/>
    </location>
</feature>
<organism evidence="2 3">
    <name type="scientific">Cerrena zonata</name>
    <dbReference type="NCBI Taxonomy" id="2478898"/>
    <lineage>
        <taxon>Eukaryota</taxon>
        <taxon>Fungi</taxon>
        <taxon>Dikarya</taxon>
        <taxon>Basidiomycota</taxon>
        <taxon>Agaricomycotina</taxon>
        <taxon>Agaricomycetes</taxon>
        <taxon>Polyporales</taxon>
        <taxon>Cerrenaceae</taxon>
        <taxon>Cerrena</taxon>
    </lineage>
</organism>
<reference evidence="2 3" key="1">
    <citation type="submission" date="2022-09" db="EMBL/GenBank/DDBJ databases">
        <authorList>
            <person name="Palmer J.M."/>
        </authorList>
    </citation>
    <scope>NUCLEOTIDE SEQUENCE [LARGE SCALE GENOMIC DNA]</scope>
    <source>
        <strain evidence="2 3">DSM 7382</strain>
    </source>
</reference>
<sequence length="116" mass="12382">MTGFSQWSINPLFYSVLAIAETLGRTNTSRLIDLGANDGNVFTPGYGIYENDKLARVALFNYVNDPTGASDLSVSINVGGGQTGQPNGVPESVKVKYVLMNSVKCLVLLYGLGMNT</sequence>
<dbReference type="Proteomes" id="UP001385951">
    <property type="component" value="Unassembled WGS sequence"/>
</dbReference>
<comment type="caution">
    <text evidence="2">The sequence shown here is derived from an EMBL/GenBank/DDBJ whole genome shotgun (WGS) entry which is preliminary data.</text>
</comment>
<proteinExistence type="predicted"/>
<gene>
    <name evidence="2" type="ORF">QCA50_012437</name>
</gene>
<protein>
    <recommendedName>
        <fullName evidence="1">Beta-glucuronidase C-terminal domain-containing protein</fullName>
    </recommendedName>
</protein>
<evidence type="ECO:0000313" key="3">
    <source>
        <dbReference type="Proteomes" id="UP001385951"/>
    </source>
</evidence>
<dbReference type="InterPro" id="IPR031728">
    <property type="entry name" value="GlcAase_C"/>
</dbReference>